<accession>A0ABR8H0G3</accession>
<dbReference type="Pfam" id="PF00149">
    <property type="entry name" value="Metallophos"/>
    <property type="match status" value="1"/>
</dbReference>
<keyword evidence="2" id="KW-0378">Hydrolase</keyword>
<dbReference type="InterPro" id="IPR036907">
    <property type="entry name" value="5'-Nucleotdase_C_sf"/>
</dbReference>
<dbReference type="SUPFAM" id="SSF55816">
    <property type="entry name" value="5'-nucleotidase (syn. UDP-sugar hydrolase), C-terminal domain"/>
    <property type="match status" value="1"/>
</dbReference>
<name>A0ABR8H0G3_9CYAN</name>
<dbReference type="InterPro" id="IPR006179">
    <property type="entry name" value="5_nucleotidase/apyrase"/>
</dbReference>
<proteinExistence type="inferred from homology"/>
<dbReference type="RefSeq" id="WP_186227498.1">
    <property type="nucleotide sequence ID" value="NZ_JACJTA010000120.1"/>
</dbReference>
<evidence type="ECO:0000259" key="4">
    <source>
        <dbReference type="Pfam" id="PF02872"/>
    </source>
</evidence>
<dbReference type="PANTHER" id="PTHR11575">
    <property type="entry name" value="5'-NUCLEOTIDASE-RELATED"/>
    <property type="match status" value="1"/>
</dbReference>
<sequence>MITNERFKKFTILHSNDMHGDFLAEATGLAEGHVIGGMSLLSGYINKVRQEEKNVLFVISGDMLQGSMIDTEYKGISTIEVMNYLAPDVVTLGNHELDYGLPHLLFLEKMANFPIVNANLYIKKYNRRLMNPYLILNVDGFDIMFIGIVTEEALRTLKRDSSIGTFVSLEDAASEVGKICNAYKNDDIDLTIILTHIGFEEDKKLAAMLNPEWGVDMIIGGHSHTFLEQPAEVNNILIAQAGVGTDQIGRFDIVVDDDTNSIVEWKWQLLPVDNNLAQPDPNIEKLIATFKEEVDRKYNRLVGRLARKLTHPKREQETELGNLIADIIAQQDDMLDVVFVASGAIRGSELGPLVTLSDLKKVYPYDDILHKFTVSGEHLIKIFAHIMRAENRISGGSEYFQLNQGIKAVYNDALHRVESLTINGESIQEEHQYTICMDGYRYQNSERNLGITHEELGISKVITTSCQDVLEEFFGHHQNINSQIEGRLLYK</sequence>
<dbReference type="PANTHER" id="PTHR11575:SF24">
    <property type="entry name" value="5'-NUCLEOTIDASE"/>
    <property type="match status" value="1"/>
</dbReference>
<evidence type="ECO:0000313" key="5">
    <source>
        <dbReference type="EMBL" id="MBD2608999.1"/>
    </source>
</evidence>
<protein>
    <submittedName>
        <fullName evidence="5">Bifunctional metallophosphatase/5'-nucleotidase</fullName>
    </submittedName>
</protein>
<organism evidence="5 6">
    <name type="scientific">Scytonema hofmannii FACHB-248</name>
    <dbReference type="NCBI Taxonomy" id="1842502"/>
    <lineage>
        <taxon>Bacteria</taxon>
        <taxon>Bacillati</taxon>
        <taxon>Cyanobacteriota</taxon>
        <taxon>Cyanophyceae</taxon>
        <taxon>Nostocales</taxon>
        <taxon>Scytonemataceae</taxon>
        <taxon>Scytonema</taxon>
    </lineage>
</organism>
<comment type="similarity">
    <text evidence="2">Belongs to the 5'-nucleotidase family.</text>
</comment>
<evidence type="ECO:0000313" key="6">
    <source>
        <dbReference type="Proteomes" id="UP000660380"/>
    </source>
</evidence>
<evidence type="ECO:0000256" key="2">
    <source>
        <dbReference type="RuleBase" id="RU362119"/>
    </source>
</evidence>
<dbReference type="Proteomes" id="UP000660380">
    <property type="component" value="Unassembled WGS sequence"/>
</dbReference>
<dbReference type="SUPFAM" id="SSF56300">
    <property type="entry name" value="Metallo-dependent phosphatases"/>
    <property type="match status" value="1"/>
</dbReference>
<dbReference type="Gene3D" id="3.60.21.10">
    <property type="match status" value="1"/>
</dbReference>
<dbReference type="CDD" id="cd00845">
    <property type="entry name" value="MPP_UshA_N_like"/>
    <property type="match status" value="1"/>
</dbReference>
<feature type="domain" description="5'-Nucleotidase C-terminal" evidence="4">
    <location>
        <begin position="310"/>
        <end position="443"/>
    </location>
</feature>
<dbReference type="Pfam" id="PF02872">
    <property type="entry name" value="5_nucleotid_C"/>
    <property type="match status" value="1"/>
</dbReference>
<comment type="caution">
    <text evidence="5">The sequence shown here is derived from an EMBL/GenBank/DDBJ whole genome shotgun (WGS) entry which is preliminary data.</text>
</comment>
<dbReference type="InterPro" id="IPR008334">
    <property type="entry name" value="5'-Nucleotdase_C"/>
</dbReference>
<evidence type="ECO:0000256" key="1">
    <source>
        <dbReference type="ARBA" id="ARBA00022729"/>
    </source>
</evidence>
<gene>
    <name evidence="5" type="ORF">H6G81_31885</name>
</gene>
<dbReference type="EMBL" id="JACJTA010000120">
    <property type="protein sequence ID" value="MBD2608999.1"/>
    <property type="molecule type" value="Genomic_DNA"/>
</dbReference>
<keyword evidence="1" id="KW-0732">Signal</keyword>
<feature type="domain" description="Calcineurin-like phosphoesterase" evidence="3">
    <location>
        <begin position="11"/>
        <end position="225"/>
    </location>
</feature>
<keyword evidence="6" id="KW-1185">Reference proteome</keyword>
<keyword evidence="2" id="KW-0547">Nucleotide-binding</keyword>
<evidence type="ECO:0000259" key="3">
    <source>
        <dbReference type="Pfam" id="PF00149"/>
    </source>
</evidence>
<dbReference type="InterPro" id="IPR004843">
    <property type="entry name" value="Calcineurin-like_PHP"/>
</dbReference>
<dbReference type="Gene3D" id="3.90.780.10">
    <property type="entry name" value="5'-Nucleotidase, C-terminal domain"/>
    <property type="match status" value="1"/>
</dbReference>
<dbReference type="PRINTS" id="PR01607">
    <property type="entry name" value="APYRASEFAMLY"/>
</dbReference>
<reference evidence="5 6" key="1">
    <citation type="journal article" date="2020" name="ISME J.">
        <title>Comparative genomics reveals insights into cyanobacterial evolution and habitat adaptation.</title>
        <authorList>
            <person name="Chen M.Y."/>
            <person name="Teng W.K."/>
            <person name="Zhao L."/>
            <person name="Hu C.X."/>
            <person name="Zhou Y.K."/>
            <person name="Han B.P."/>
            <person name="Song L.R."/>
            <person name="Shu W.S."/>
        </authorList>
    </citation>
    <scope>NUCLEOTIDE SEQUENCE [LARGE SCALE GENOMIC DNA]</scope>
    <source>
        <strain evidence="5 6">FACHB-248</strain>
    </source>
</reference>
<dbReference type="InterPro" id="IPR029052">
    <property type="entry name" value="Metallo-depent_PP-like"/>
</dbReference>